<protein>
    <submittedName>
        <fullName evidence="1">Uncharacterized protein</fullName>
    </submittedName>
</protein>
<keyword evidence="2" id="KW-1185">Reference proteome</keyword>
<accession>A0ABQ1BTM3</accession>
<gene>
    <name evidence="1" type="ORF">MKUB_45750</name>
</gene>
<evidence type="ECO:0000313" key="2">
    <source>
        <dbReference type="Proteomes" id="UP000465306"/>
    </source>
</evidence>
<sequence>MLRAAEPVSRDELHDWVRDQVGSSSLSDFVDGLPPVQAAGHPTPAEDQVSAAYTGVEAWIGVLLLGALRLEYLDGEVLSAFLGGSAHRRVYLDPHWVYGQYTEYRSRSLGDFACALVDDMLAQSHRVALRKMRIESNGQMILPTKLHEREGRWFAEGAEGAGNIGVRADQVGQICEQLGMFAESDGHPSVSAAGRKFLGLPK</sequence>
<dbReference type="EMBL" id="BLKU01000005">
    <property type="protein sequence ID" value="GFG67085.1"/>
    <property type="molecule type" value="Genomic_DNA"/>
</dbReference>
<proteinExistence type="predicted"/>
<reference evidence="1 2" key="1">
    <citation type="journal article" date="2019" name="Emerg. Microbes Infect.">
        <title>Comprehensive subspecies identification of 175 nontuberculous mycobacteria species based on 7547 genomic profiles.</title>
        <authorList>
            <person name="Matsumoto Y."/>
            <person name="Kinjo T."/>
            <person name="Motooka D."/>
            <person name="Nabeya D."/>
            <person name="Jung N."/>
            <person name="Uechi K."/>
            <person name="Horii T."/>
            <person name="Iida T."/>
            <person name="Fujita J."/>
            <person name="Nakamura S."/>
        </authorList>
    </citation>
    <scope>NUCLEOTIDE SEQUENCE [LARGE SCALE GENOMIC DNA]</scope>
    <source>
        <strain evidence="1 2">JCM 13573</strain>
    </source>
</reference>
<organism evidence="1 2">
    <name type="scientific">Mycobacterium kubicae</name>
    <dbReference type="NCBI Taxonomy" id="120959"/>
    <lineage>
        <taxon>Bacteria</taxon>
        <taxon>Bacillati</taxon>
        <taxon>Actinomycetota</taxon>
        <taxon>Actinomycetes</taxon>
        <taxon>Mycobacteriales</taxon>
        <taxon>Mycobacteriaceae</taxon>
        <taxon>Mycobacterium</taxon>
        <taxon>Mycobacterium simiae complex</taxon>
    </lineage>
</organism>
<evidence type="ECO:0000313" key="1">
    <source>
        <dbReference type="EMBL" id="GFG67085.1"/>
    </source>
</evidence>
<dbReference type="Proteomes" id="UP000465306">
    <property type="component" value="Unassembled WGS sequence"/>
</dbReference>
<comment type="caution">
    <text evidence="1">The sequence shown here is derived from an EMBL/GenBank/DDBJ whole genome shotgun (WGS) entry which is preliminary data.</text>
</comment>
<name>A0ABQ1BTM3_9MYCO</name>